<dbReference type="InterPro" id="IPR029045">
    <property type="entry name" value="ClpP/crotonase-like_dom_sf"/>
</dbReference>
<gene>
    <name evidence="2" type="ORF">GCM10011534_02510</name>
</gene>
<sequence length="258" mass="27484">MRATPTTRRALTAILVFQLGLAGLLVFGDLGRDFSLPSRGPAVPDFDQPARPGDQTRTYDPGSFPATRPAPGGPDTRPSGPMPDRLTLETEGGALLLTGTIAPGDGARLKKLLTERIGTWEGRLPEVILNSPGGSVSDALELGRALRDTGLDTRMRGTDICLSACPYLFAGGVERRAEAGARIGVHQHYFGENTLLPAFTAVSDIQRGQGAVMRYLDEMGVDPMMMAPGLATPPDEIYLLLPEELTKFRLVTAAEDAA</sequence>
<dbReference type="AlphaFoldDB" id="A0A917SJX6"/>
<dbReference type="Gene3D" id="3.90.226.10">
    <property type="entry name" value="2-enoyl-CoA Hydratase, Chain A, domain 1"/>
    <property type="match status" value="1"/>
</dbReference>
<organism evidence="2 3">
    <name type="scientific">Pseudooceanicola nanhaiensis</name>
    <dbReference type="NCBI Taxonomy" id="375761"/>
    <lineage>
        <taxon>Bacteria</taxon>
        <taxon>Pseudomonadati</taxon>
        <taxon>Pseudomonadota</taxon>
        <taxon>Alphaproteobacteria</taxon>
        <taxon>Rhodobacterales</taxon>
        <taxon>Paracoccaceae</taxon>
        <taxon>Pseudooceanicola</taxon>
    </lineage>
</organism>
<protein>
    <recommendedName>
        <fullName evidence="4">Periplasmic protein</fullName>
    </recommendedName>
</protein>
<name>A0A917SJX6_9RHOB</name>
<dbReference type="EMBL" id="BMLF01000001">
    <property type="protein sequence ID" value="GGL84096.1"/>
    <property type="molecule type" value="Genomic_DNA"/>
</dbReference>
<feature type="region of interest" description="Disordered" evidence="1">
    <location>
        <begin position="39"/>
        <end position="86"/>
    </location>
</feature>
<keyword evidence="3" id="KW-1185">Reference proteome</keyword>
<reference evidence="2" key="1">
    <citation type="journal article" date="2014" name="Int. J. Syst. Evol. Microbiol.">
        <title>Complete genome sequence of Corynebacterium casei LMG S-19264T (=DSM 44701T), isolated from a smear-ripened cheese.</title>
        <authorList>
            <consortium name="US DOE Joint Genome Institute (JGI-PGF)"/>
            <person name="Walter F."/>
            <person name="Albersmeier A."/>
            <person name="Kalinowski J."/>
            <person name="Ruckert C."/>
        </authorList>
    </citation>
    <scope>NUCLEOTIDE SEQUENCE</scope>
    <source>
        <strain evidence="2">CGMCC 1.6293</strain>
    </source>
</reference>
<dbReference type="Proteomes" id="UP000649829">
    <property type="component" value="Unassembled WGS sequence"/>
</dbReference>
<proteinExistence type="predicted"/>
<reference evidence="2" key="2">
    <citation type="submission" date="2020-09" db="EMBL/GenBank/DDBJ databases">
        <authorList>
            <person name="Sun Q."/>
            <person name="Zhou Y."/>
        </authorList>
    </citation>
    <scope>NUCLEOTIDE SEQUENCE</scope>
    <source>
        <strain evidence="2">CGMCC 1.6293</strain>
    </source>
</reference>
<evidence type="ECO:0008006" key="4">
    <source>
        <dbReference type="Google" id="ProtNLM"/>
    </source>
</evidence>
<accession>A0A917SJX6</accession>
<evidence type="ECO:0000256" key="1">
    <source>
        <dbReference type="SAM" id="MobiDB-lite"/>
    </source>
</evidence>
<evidence type="ECO:0000313" key="3">
    <source>
        <dbReference type="Proteomes" id="UP000649829"/>
    </source>
</evidence>
<dbReference type="RefSeq" id="WP_028285215.1">
    <property type="nucleotide sequence ID" value="NZ_BMLF01000001.1"/>
</dbReference>
<dbReference type="SUPFAM" id="SSF52096">
    <property type="entry name" value="ClpP/crotonase"/>
    <property type="match status" value="1"/>
</dbReference>
<evidence type="ECO:0000313" key="2">
    <source>
        <dbReference type="EMBL" id="GGL84096.1"/>
    </source>
</evidence>
<comment type="caution">
    <text evidence="2">The sequence shown here is derived from an EMBL/GenBank/DDBJ whole genome shotgun (WGS) entry which is preliminary data.</text>
</comment>